<sequence length="67" mass="7515">MLSIFINTLSKEVEKMILILFAIIHIVIGCAFIYTHGKLPKAISTFAFVFLTMSCLYWGAVLINFAS</sequence>
<feature type="transmembrane region" description="Helical" evidence="1">
    <location>
        <begin position="16"/>
        <end position="34"/>
    </location>
</feature>
<keyword evidence="1" id="KW-1133">Transmembrane helix</keyword>
<gene>
    <name evidence="2" type="ORF">DFO70_110164</name>
</gene>
<dbReference type="Proteomes" id="UP000252731">
    <property type="component" value="Unassembled WGS sequence"/>
</dbReference>
<keyword evidence="1" id="KW-0472">Membrane</keyword>
<evidence type="ECO:0000256" key="1">
    <source>
        <dbReference type="SAM" id="Phobius"/>
    </source>
</evidence>
<proteinExistence type="predicted"/>
<name>A0A366JPN6_CYTFI</name>
<accession>A0A366JPN6</accession>
<dbReference type="EMBL" id="QNSF01000010">
    <property type="protein sequence ID" value="RBP90058.1"/>
    <property type="molecule type" value="Genomic_DNA"/>
</dbReference>
<evidence type="ECO:0000313" key="3">
    <source>
        <dbReference type="Proteomes" id="UP000252731"/>
    </source>
</evidence>
<comment type="caution">
    <text evidence="2">The sequence shown here is derived from an EMBL/GenBank/DDBJ whole genome shotgun (WGS) entry which is preliminary data.</text>
</comment>
<keyword evidence="3" id="KW-1185">Reference proteome</keyword>
<organism evidence="2 3">
    <name type="scientific">Cytobacillus firmus</name>
    <name type="common">Bacillus firmus</name>
    <dbReference type="NCBI Taxonomy" id="1399"/>
    <lineage>
        <taxon>Bacteria</taxon>
        <taxon>Bacillati</taxon>
        <taxon>Bacillota</taxon>
        <taxon>Bacilli</taxon>
        <taxon>Bacillales</taxon>
        <taxon>Bacillaceae</taxon>
        <taxon>Cytobacillus</taxon>
    </lineage>
</organism>
<keyword evidence="1" id="KW-0812">Transmembrane</keyword>
<protein>
    <submittedName>
        <fullName evidence="2">Uncharacterized protein</fullName>
    </submittedName>
</protein>
<feature type="transmembrane region" description="Helical" evidence="1">
    <location>
        <begin position="46"/>
        <end position="66"/>
    </location>
</feature>
<dbReference type="AlphaFoldDB" id="A0A366JPN6"/>
<reference evidence="2 3" key="1">
    <citation type="submission" date="2018-06" db="EMBL/GenBank/DDBJ databases">
        <title>Freshwater and sediment microbial communities from various areas in North America, analyzing microbe dynamics in response to fracking.</title>
        <authorList>
            <person name="Lamendella R."/>
        </authorList>
    </citation>
    <scope>NUCLEOTIDE SEQUENCE [LARGE SCALE GENOMIC DNA]</scope>
    <source>
        <strain evidence="2 3">14_TX</strain>
    </source>
</reference>
<evidence type="ECO:0000313" key="2">
    <source>
        <dbReference type="EMBL" id="RBP90058.1"/>
    </source>
</evidence>